<evidence type="ECO:0000256" key="1">
    <source>
        <dbReference type="SAM" id="Phobius"/>
    </source>
</evidence>
<dbReference type="AlphaFoldDB" id="A0A388LZ94"/>
<comment type="caution">
    <text evidence="2">The sequence shown here is derived from an EMBL/GenBank/DDBJ whole genome shotgun (WGS) entry which is preliminary data.</text>
</comment>
<dbReference type="Proteomes" id="UP000265515">
    <property type="component" value="Unassembled WGS sequence"/>
</dbReference>
<name>A0A388LZ94_CHABU</name>
<evidence type="ECO:0000313" key="3">
    <source>
        <dbReference type="Proteomes" id="UP000265515"/>
    </source>
</evidence>
<keyword evidence="3" id="KW-1185">Reference proteome</keyword>
<keyword evidence="1" id="KW-0472">Membrane</keyword>
<reference evidence="2 3" key="1">
    <citation type="journal article" date="2018" name="Cell">
        <title>The Chara Genome: Secondary Complexity and Implications for Plant Terrestrialization.</title>
        <authorList>
            <person name="Nishiyama T."/>
            <person name="Sakayama H."/>
            <person name="Vries J.D."/>
            <person name="Buschmann H."/>
            <person name="Saint-Marcoux D."/>
            <person name="Ullrich K.K."/>
            <person name="Haas F.B."/>
            <person name="Vanderstraeten L."/>
            <person name="Becker D."/>
            <person name="Lang D."/>
            <person name="Vosolsobe S."/>
            <person name="Rombauts S."/>
            <person name="Wilhelmsson P.K.I."/>
            <person name="Janitza P."/>
            <person name="Kern R."/>
            <person name="Heyl A."/>
            <person name="Rumpler F."/>
            <person name="Villalobos L.I.A.C."/>
            <person name="Clay J.M."/>
            <person name="Skokan R."/>
            <person name="Toyoda A."/>
            <person name="Suzuki Y."/>
            <person name="Kagoshima H."/>
            <person name="Schijlen E."/>
            <person name="Tajeshwar N."/>
            <person name="Catarino B."/>
            <person name="Hetherington A.J."/>
            <person name="Saltykova A."/>
            <person name="Bonnot C."/>
            <person name="Breuninger H."/>
            <person name="Symeonidi A."/>
            <person name="Radhakrishnan G.V."/>
            <person name="Van Nieuwerburgh F."/>
            <person name="Deforce D."/>
            <person name="Chang C."/>
            <person name="Karol K.G."/>
            <person name="Hedrich R."/>
            <person name="Ulvskov P."/>
            <person name="Glockner G."/>
            <person name="Delwiche C.F."/>
            <person name="Petrasek J."/>
            <person name="Van de Peer Y."/>
            <person name="Friml J."/>
            <person name="Beilby M."/>
            <person name="Dolan L."/>
            <person name="Kohara Y."/>
            <person name="Sugano S."/>
            <person name="Fujiyama A."/>
            <person name="Delaux P.-M."/>
            <person name="Quint M."/>
            <person name="TheiBen G."/>
            <person name="Hagemann M."/>
            <person name="Harholt J."/>
            <person name="Dunand C."/>
            <person name="Zachgo S."/>
            <person name="Langdale J."/>
            <person name="Maumus F."/>
            <person name="Straeten D.V.D."/>
            <person name="Gould S.B."/>
            <person name="Rensing S.A."/>
        </authorList>
    </citation>
    <scope>NUCLEOTIDE SEQUENCE [LARGE SCALE GENOMIC DNA]</scope>
    <source>
        <strain evidence="2 3">S276</strain>
    </source>
</reference>
<gene>
    <name evidence="2" type="ORF">CBR_g45803</name>
</gene>
<evidence type="ECO:0000313" key="2">
    <source>
        <dbReference type="EMBL" id="GBG87650.1"/>
    </source>
</evidence>
<keyword evidence="1" id="KW-1133">Transmembrane helix</keyword>
<sequence length="288" mass="27623">MSGVWANNEEEARSWCVLVDLLSSTGSSVVLKSPASIRGASSGRASWRVSQKSTLATLSLAEAAVVAAGASPHLGDSELPSFVLVAVGASPLLGDSELPSSVPVVPSAGVGASLAAVPAAVPAEGGAGVVVAADVAVVDVSAFVPAGFSVEVVVTSSAAPCVVAGAQPGVAAAALIAVGVVRAAPAPLVDRVGAPSAVAASVVGVDRVAATSHGVASRRVYVVETWAVVLAAVLADVVVLGFGDGVATVSRFVVATSCAAPAVVGDAVVAVGALAVATSAVAVLRDGP</sequence>
<accession>A0A388LZ94</accession>
<feature type="transmembrane region" description="Helical" evidence="1">
    <location>
        <begin position="221"/>
        <end position="242"/>
    </location>
</feature>
<dbReference type="Gramene" id="GBG87650">
    <property type="protein sequence ID" value="GBG87650"/>
    <property type="gene ID" value="CBR_g45803"/>
</dbReference>
<dbReference type="EMBL" id="BFEA01000625">
    <property type="protein sequence ID" value="GBG87650.1"/>
    <property type="molecule type" value="Genomic_DNA"/>
</dbReference>
<protein>
    <submittedName>
        <fullName evidence="2">Uncharacterized protein</fullName>
    </submittedName>
</protein>
<keyword evidence="1" id="KW-0812">Transmembrane</keyword>
<organism evidence="2 3">
    <name type="scientific">Chara braunii</name>
    <name type="common">Braun's stonewort</name>
    <dbReference type="NCBI Taxonomy" id="69332"/>
    <lineage>
        <taxon>Eukaryota</taxon>
        <taxon>Viridiplantae</taxon>
        <taxon>Streptophyta</taxon>
        <taxon>Charophyceae</taxon>
        <taxon>Charales</taxon>
        <taxon>Characeae</taxon>
        <taxon>Chara</taxon>
    </lineage>
</organism>
<proteinExistence type="predicted"/>
<feature type="transmembrane region" description="Helical" evidence="1">
    <location>
        <begin position="262"/>
        <end position="284"/>
    </location>
</feature>